<proteinExistence type="predicted"/>
<name>A0A0D6MAP1_9BILA</name>
<evidence type="ECO:0000313" key="3">
    <source>
        <dbReference type="Proteomes" id="UP000054495"/>
    </source>
</evidence>
<dbReference type="AlphaFoldDB" id="A0A0D6MAP1"/>
<evidence type="ECO:0000256" key="1">
    <source>
        <dbReference type="SAM" id="MobiDB-lite"/>
    </source>
</evidence>
<dbReference type="EMBL" id="KE124790">
    <property type="protein sequence ID" value="EPB79721.1"/>
    <property type="molecule type" value="Genomic_DNA"/>
</dbReference>
<organism evidence="2 3">
    <name type="scientific">Ancylostoma ceylanicum</name>
    <dbReference type="NCBI Taxonomy" id="53326"/>
    <lineage>
        <taxon>Eukaryota</taxon>
        <taxon>Metazoa</taxon>
        <taxon>Ecdysozoa</taxon>
        <taxon>Nematoda</taxon>
        <taxon>Chromadorea</taxon>
        <taxon>Rhabditida</taxon>
        <taxon>Rhabditina</taxon>
        <taxon>Rhabditomorpha</taxon>
        <taxon>Strongyloidea</taxon>
        <taxon>Ancylostomatidae</taxon>
        <taxon>Ancylostomatinae</taxon>
        <taxon>Ancylostoma</taxon>
    </lineage>
</organism>
<keyword evidence="3" id="KW-1185">Reference proteome</keyword>
<accession>A0A0D6MAP1</accession>
<feature type="compositionally biased region" description="Polar residues" evidence="1">
    <location>
        <begin position="336"/>
        <end position="353"/>
    </location>
</feature>
<feature type="region of interest" description="Disordered" evidence="1">
    <location>
        <begin position="305"/>
        <end position="353"/>
    </location>
</feature>
<feature type="compositionally biased region" description="Low complexity" evidence="1">
    <location>
        <begin position="433"/>
        <end position="444"/>
    </location>
</feature>
<feature type="compositionally biased region" description="Polar residues" evidence="1">
    <location>
        <begin position="305"/>
        <end position="315"/>
    </location>
</feature>
<reference evidence="2 3" key="1">
    <citation type="submission" date="2013-05" db="EMBL/GenBank/DDBJ databases">
        <title>Draft genome of the parasitic nematode Anyclostoma ceylanicum.</title>
        <authorList>
            <person name="Mitreva M."/>
        </authorList>
    </citation>
    <scope>NUCLEOTIDE SEQUENCE [LARGE SCALE GENOMIC DNA]</scope>
</reference>
<dbReference type="Proteomes" id="UP000054495">
    <property type="component" value="Unassembled WGS sequence"/>
</dbReference>
<feature type="region of interest" description="Disordered" evidence="1">
    <location>
        <begin position="419"/>
        <end position="459"/>
    </location>
</feature>
<sequence length="712" mass="77888">MARMDMSTSVTKVRRSIPRILSSSKKNSQLSPVHTSHIIKEDVDTEWSISQNCSPTKDGVSYSPEQNKEEVDHTHDQLLPLSECKEGTNKELDNESKESLEIHVSKMVSVRQGPQIYVAPRTLRCALAANTTSEDSDMTKSLTPNELLLALVNYFAPPMEVEETPPLLERELTSLDSNFAIPAEDMTLENGVSYSAELSSEAVQPIPLPASANTHISSSPEEISPRSSARLGQFGGAVSSDVVSTSSTRYPTLTLGGAIGIRRPRSSNSQLMNNNLTLDQLNPTLAEALAAMKAKSGIVSKPSGNATFTNGSDSFSTRKESLPTRMSGPVTLESLAPTSSTSPDGNASTSGHIVSFNGQTTEVPEEIHCHLCNYPMKLCLRKTKYKGEIREYAAYRCLRKGCQTFRSVRKVIEPDYPYPRKRKNDDSYEMFDSSSPGTGASSGSIANDRGNEANDNGVSPNGTLIYVKQELSTKQMEKMLEFDFKFFNDKPAPMHTIPRLLFGRLNMSVAEMDELLKTAQGQKKIQHIIMSFQQPSPPRYIVEAAERWEAMTRQAQLQIQTSSYSAQQPLAPSSSSVPPATSAPHHALAPRPQQFTTASLLMLMFAIWILLLDHAWHCSGIHNGFSAYANVCDLDLVTGPCLALFRKTSWARSDMVVLKAVQNPGSTPSAIGGHQRVADARTPRLAQTPEANFVPHLLRVTLGGASPSKRDA</sequence>
<feature type="compositionally biased region" description="Basic and acidic residues" evidence="1">
    <location>
        <begin position="66"/>
        <end position="75"/>
    </location>
</feature>
<protein>
    <submittedName>
        <fullName evidence="2">Uncharacterized protein</fullName>
    </submittedName>
</protein>
<evidence type="ECO:0000313" key="2">
    <source>
        <dbReference type="EMBL" id="EPB79721.1"/>
    </source>
</evidence>
<feature type="region of interest" description="Disordered" evidence="1">
    <location>
        <begin position="568"/>
        <end position="587"/>
    </location>
</feature>
<feature type="region of interest" description="Disordered" evidence="1">
    <location>
        <begin position="50"/>
        <end position="75"/>
    </location>
</feature>
<gene>
    <name evidence="2" type="ORF">ANCCEY_01265</name>
</gene>